<evidence type="ECO:0000313" key="4">
    <source>
        <dbReference type="Proteomes" id="UP000228867"/>
    </source>
</evidence>
<dbReference type="PANTHER" id="PTHR34477:SF5">
    <property type="entry name" value="BSL5627 PROTEIN"/>
    <property type="match status" value="1"/>
</dbReference>
<feature type="domain" description="GIY-YIG" evidence="2">
    <location>
        <begin position="1"/>
        <end position="75"/>
    </location>
</feature>
<gene>
    <name evidence="3" type="ORF">COV54_00425</name>
</gene>
<protein>
    <submittedName>
        <fullName evidence="3">Excinuclease ABC subunit C</fullName>
    </submittedName>
</protein>
<sequence>MYYVYILQSKKDGELYTGCTNDLRKRIKMHNSGEISSTKLRKPFELVYYEAYQNKKDAFQREMFFKTGWGRNYIRRALKYYFKSQSKNLGG</sequence>
<accession>A0A2H0NF92</accession>
<reference evidence="3 4" key="1">
    <citation type="submission" date="2017-09" db="EMBL/GenBank/DDBJ databases">
        <title>Depth-based differentiation of microbial function through sediment-hosted aquifers and enrichment of novel symbionts in the deep terrestrial subsurface.</title>
        <authorList>
            <person name="Probst A.J."/>
            <person name="Ladd B."/>
            <person name="Jarett J.K."/>
            <person name="Geller-Mcgrath D.E."/>
            <person name="Sieber C.M."/>
            <person name="Emerson J.B."/>
            <person name="Anantharaman K."/>
            <person name="Thomas B.C."/>
            <person name="Malmstrom R."/>
            <person name="Stieglmeier M."/>
            <person name="Klingl A."/>
            <person name="Woyke T."/>
            <person name="Ryan C.M."/>
            <person name="Banfield J.F."/>
        </authorList>
    </citation>
    <scope>NUCLEOTIDE SEQUENCE [LARGE SCALE GENOMIC DNA]</scope>
    <source>
        <strain evidence="3">CG11_big_fil_rev_8_21_14_0_20_38_23</strain>
    </source>
</reference>
<dbReference type="PANTHER" id="PTHR34477">
    <property type="entry name" value="UPF0213 PROTEIN YHBQ"/>
    <property type="match status" value="1"/>
</dbReference>
<dbReference type="CDD" id="cd10449">
    <property type="entry name" value="GIY-YIG_SLX1_like"/>
    <property type="match status" value="1"/>
</dbReference>
<dbReference type="Pfam" id="PF01541">
    <property type="entry name" value="GIY-YIG"/>
    <property type="match status" value="1"/>
</dbReference>
<dbReference type="Proteomes" id="UP000228867">
    <property type="component" value="Unassembled WGS sequence"/>
</dbReference>
<dbReference type="PROSITE" id="PS50164">
    <property type="entry name" value="GIY_YIG"/>
    <property type="match status" value="1"/>
</dbReference>
<dbReference type="EMBL" id="PCWR01000010">
    <property type="protein sequence ID" value="PIR07560.1"/>
    <property type="molecule type" value="Genomic_DNA"/>
</dbReference>
<comment type="similarity">
    <text evidence="1">Belongs to the UPF0213 family.</text>
</comment>
<name>A0A2H0NF92_9BACT</name>
<proteinExistence type="inferred from homology"/>
<dbReference type="InterPro" id="IPR050190">
    <property type="entry name" value="UPF0213_domain"/>
</dbReference>
<dbReference type="InterPro" id="IPR035901">
    <property type="entry name" value="GIY-YIG_endonuc_sf"/>
</dbReference>
<dbReference type="AlphaFoldDB" id="A0A2H0NF92"/>
<dbReference type="InterPro" id="IPR000305">
    <property type="entry name" value="GIY-YIG_endonuc"/>
</dbReference>
<dbReference type="SUPFAM" id="SSF82771">
    <property type="entry name" value="GIY-YIG endonuclease"/>
    <property type="match status" value="1"/>
</dbReference>
<comment type="caution">
    <text evidence="3">The sequence shown here is derived from an EMBL/GenBank/DDBJ whole genome shotgun (WGS) entry which is preliminary data.</text>
</comment>
<dbReference type="Gene3D" id="3.40.1440.10">
    <property type="entry name" value="GIY-YIG endonuclease"/>
    <property type="match status" value="1"/>
</dbReference>
<evidence type="ECO:0000259" key="2">
    <source>
        <dbReference type="PROSITE" id="PS50164"/>
    </source>
</evidence>
<organism evidence="3 4">
    <name type="scientific">Candidatus Jorgensenbacteria bacterium CG11_big_fil_rev_8_21_14_0_20_38_23</name>
    <dbReference type="NCBI Taxonomy" id="1974594"/>
    <lineage>
        <taxon>Bacteria</taxon>
        <taxon>Candidatus Joergenseniibacteriota</taxon>
    </lineage>
</organism>
<evidence type="ECO:0000256" key="1">
    <source>
        <dbReference type="ARBA" id="ARBA00007435"/>
    </source>
</evidence>
<evidence type="ECO:0000313" key="3">
    <source>
        <dbReference type="EMBL" id="PIR07560.1"/>
    </source>
</evidence>